<evidence type="ECO:0000313" key="1">
    <source>
        <dbReference type="EMBL" id="ODA30021.1"/>
    </source>
</evidence>
<dbReference type="RefSeq" id="WP_068848951.1">
    <property type="nucleotide sequence ID" value="NZ_LYDR01000116.1"/>
</dbReference>
<accession>A0A1C3E9V7</accession>
<organism evidence="1 2">
    <name type="scientific">Planctopirus hydrillae</name>
    <dbReference type="NCBI Taxonomy" id="1841610"/>
    <lineage>
        <taxon>Bacteria</taxon>
        <taxon>Pseudomonadati</taxon>
        <taxon>Planctomycetota</taxon>
        <taxon>Planctomycetia</taxon>
        <taxon>Planctomycetales</taxon>
        <taxon>Planctomycetaceae</taxon>
        <taxon>Planctopirus</taxon>
    </lineage>
</organism>
<dbReference type="AlphaFoldDB" id="A0A1C3E9V7"/>
<dbReference type="Proteomes" id="UP000094828">
    <property type="component" value="Unassembled WGS sequence"/>
</dbReference>
<gene>
    <name evidence="1" type="ORF">A6X21_06695</name>
</gene>
<proteinExistence type="predicted"/>
<keyword evidence="2" id="KW-1185">Reference proteome</keyword>
<name>A0A1C3E9V7_9PLAN</name>
<reference evidence="1 2" key="1">
    <citation type="submission" date="2016-05" db="EMBL/GenBank/DDBJ databases">
        <title>Genomic and physiological characterization of Planctopirus sp. isolated from fresh water lake.</title>
        <authorList>
            <person name="Subhash Y."/>
            <person name="Ramana C."/>
        </authorList>
    </citation>
    <scope>NUCLEOTIDE SEQUENCE [LARGE SCALE GENOMIC DNA]</scope>
    <source>
        <strain evidence="1 2">JC280</strain>
    </source>
</reference>
<dbReference type="OrthoDB" id="210114at2"/>
<evidence type="ECO:0000313" key="2">
    <source>
        <dbReference type="Proteomes" id="UP000094828"/>
    </source>
</evidence>
<sequence>MFYRSSTDQQWSPLDLENLYAGPEGSACWLLGGGPSLTTLPLDRIRSSLAPIMAINLAGHGHIIPDFWTAYDPTTRFLPANYRTPRTLKFIHKRRAMDLLPGDTFKLCECPGVVFFEHEKRNFSNSFSPAATRILDWNDSFIQALDLLLHLGFRTIYLAGCELCIAPSTELQQQAQQHGLIYQPGQSLRLFLEACRSQNIAPELTETAITGPQYHFDEAKPLAAALRTDDHYQRTVQLLRLSRQALTQTGLKLISVTPHSRLNDFFPCQTIEHALENLAHIQGPPAHQKTRGLYTGQPIMAPQLTCPMRDLKAPLA</sequence>
<dbReference type="EMBL" id="LYDR01000116">
    <property type="protein sequence ID" value="ODA30021.1"/>
    <property type="molecule type" value="Genomic_DNA"/>
</dbReference>
<dbReference type="STRING" id="1841610.A6X21_06695"/>
<protein>
    <submittedName>
        <fullName evidence="1">Uncharacterized protein</fullName>
    </submittedName>
</protein>
<comment type="caution">
    <text evidence="1">The sequence shown here is derived from an EMBL/GenBank/DDBJ whole genome shotgun (WGS) entry which is preliminary data.</text>
</comment>